<evidence type="ECO:0000256" key="2">
    <source>
        <dbReference type="ARBA" id="ARBA00022475"/>
    </source>
</evidence>
<dbReference type="Proteomes" id="UP000646548">
    <property type="component" value="Unassembled WGS sequence"/>
</dbReference>
<evidence type="ECO:0000256" key="6">
    <source>
        <dbReference type="SAM" id="SignalP"/>
    </source>
</evidence>
<feature type="chain" id="PRO_5032903871" evidence="6">
    <location>
        <begin position="22"/>
        <end position="178"/>
    </location>
</feature>
<feature type="signal peptide" evidence="6">
    <location>
        <begin position="1"/>
        <end position="21"/>
    </location>
</feature>
<evidence type="ECO:0000256" key="4">
    <source>
        <dbReference type="SAM" id="MobiDB-lite"/>
    </source>
</evidence>
<dbReference type="GO" id="GO:0042105">
    <property type="term" value="C:alpha-beta T cell receptor complex"/>
    <property type="evidence" value="ECO:0007669"/>
    <property type="project" value="TreeGrafter"/>
</dbReference>
<feature type="compositionally biased region" description="Pro residues" evidence="4">
    <location>
        <begin position="138"/>
        <end position="148"/>
    </location>
</feature>
<dbReference type="PANTHER" id="PTHR10570:SF9">
    <property type="entry name" value="T-CELL SURFACE GLYCOPROTEIN CD3 EPSILON CHAIN"/>
    <property type="match status" value="1"/>
</dbReference>
<organism evidence="7 8">
    <name type="scientific">Oryzias melastigma</name>
    <name type="common">Marine medaka</name>
    <dbReference type="NCBI Taxonomy" id="30732"/>
    <lineage>
        <taxon>Eukaryota</taxon>
        <taxon>Metazoa</taxon>
        <taxon>Chordata</taxon>
        <taxon>Craniata</taxon>
        <taxon>Vertebrata</taxon>
        <taxon>Euteleostomi</taxon>
        <taxon>Actinopterygii</taxon>
        <taxon>Neopterygii</taxon>
        <taxon>Teleostei</taxon>
        <taxon>Neoteleostei</taxon>
        <taxon>Acanthomorphata</taxon>
        <taxon>Ovalentaria</taxon>
        <taxon>Atherinomorphae</taxon>
        <taxon>Beloniformes</taxon>
        <taxon>Adrianichthyidae</taxon>
        <taxon>Oryziinae</taxon>
        <taxon>Oryzias</taxon>
    </lineage>
</organism>
<proteinExistence type="predicted"/>
<sequence length="178" mass="19623">MGVQTVLVVLILCAVTLGAQGDSKGNVQFKQNTVTLTCPPSLSPEGSTIWGSGLKNDGNKTYTFEYKKPVKYYCEIDTKKYYFYVKGKGCDNCFELEGWLLAAAIVGDVVMTTILIMIIYKCNKKKTTDEPAQTIFPSAPPANYPPGPRGRHAPSQTYEPLNPQTRHDGVYSKVQRTG</sequence>
<dbReference type="EMBL" id="WKFB01000820">
    <property type="protein sequence ID" value="KAF6717628.1"/>
    <property type="molecule type" value="Genomic_DNA"/>
</dbReference>
<evidence type="ECO:0000256" key="3">
    <source>
        <dbReference type="ARBA" id="ARBA00022729"/>
    </source>
</evidence>
<dbReference type="GO" id="GO:0045059">
    <property type="term" value="P:positive thymic T cell selection"/>
    <property type="evidence" value="ECO:0007669"/>
    <property type="project" value="TreeGrafter"/>
</dbReference>
<keyword evidence="5" id="KW-0472">Membrane</keyword>
<evidence type="ECO:0000256" key="5">
    <source>
        <dbReference type="SAM" id="Phobius"/>
    </source>
</evidence>
<dbReference type="AlphaFoldDB" id="A0A834BQ77"/>
<name>A0A834BQ77_ORYME</name>
<gene>
    <name evidence="7" type="ORF">FQA47_018630</name>
</gene>
<dbReference type="InterPro" id="IPR015484">
    <property type="entry name" value="CD3_esu/gsu/dsu"/>
</dbReference>
<accession>A0A834BQ77</accession>
<dbReference type="PANTHER" id="PTHR10570">
    <property type="entry name" value="T-CELL SURFACE GLYCOPROTEIN CD3 GAMMA CHAIN / DELTA CHAIN"/>
    <property type="match status" value="1"/>
</dbReference>
<feature type="compositionally biased region" description="Polar residues" evidence="4">
    <location>
        <begin position="154"/>
        <end position="164"/>
    </location>
</feature>
<protein>
    <submittedName>
        <fullName evidence="7">T-cell surface glycoprotein CD3 epsilon chain</fullName>
    </submittedName>
</protein>
<keyword evidence="5" id="KW-1133">Transmembrane helix</keyword>
<reference evidence="7" key="1">
    <citation type="journal article" name="BMC Genomics">
        <title>Long-read sequencing and de novo genome assembly of marine medaka (Oryzias melastigma).</title>
        <authorList>
            <person name="Liang P."/>
            <person name="Saqib H.S.A."/>
            <person name="Ni X."/>
            <person name="Shen Y."/>
        </authorList>
    </citation>
    <scope>NUCLEOTIDE SEQUENCE</scope>
    <source>
        <strain evidence="7">Bigg-433</strain>
    </source>
</reference>
<evidence type="ECO:0000313" key="7">
    <source>
        <dbReference type="EMBL" id="KAF6717628.1"/>
    </source>
</evidence>
<dbReference type="GO" id="GO:0009897">
    <property type="term" value="C:external side of plasma membrane"/>
    <property type="evidence" value="ECO:0007669"/>
    <property type="project" value="TreeGrafter"/>
</dbReference>
<comment type="caution">
    <text evidence="7">The sequence shown here is derived from an EMBL/GenBank/DDBJ whole genome shotgun (WGS) entry which is preliminary data.</text>
</comment>
<keyword evidence="5" id="KW-0812">Transmembrane</keyword>
<feature type="transmembrane region" description="Helical" evidence="5">
    <location>
        <begin position="98"/>
        <end position="120"/>
    </location>
</feature>
<keyword evidence="3 6" id="KW-0732">Signal</keyword>
<dbReference type="GO" id="GO:0007166">
    <property type="term" value="P:cell surface receptor signaling pathway"/>
    <property type="evidence" value="ECO:0007669"/>
    <property type="project" value="TreeGrafter"/>
</dbReference>
<evidence type="ECO:0000313" key="8">
    <source>
        <dbReference type="Proteomes" id="UP000646548"/>
    </source>
</evidence>
<feature type="region of interest" description="Disordered" evidence="4">
    <location>
        <begin position="131"/>
        <end position="178"/>
    </location>
</feature>
<dbReference type="GO" id="GO:0004888">
    <property type="term" value="F:transmembrane signaling receptor activity"/>
    <property type="evidence" value="ECO:0007669"/>
    <property type="project" value="TreeGrafter"/>
</dbReference>
<evidence type="ECO:0000256" key="1">
    <source>
        <dbReference type="ARBA" id="ARBA00004251"/>
    </source>
</evidence>
<keyword evidence="2" id="KW-1003">Cell membrane</keyword>
<comment type="subcellular location">
    <subcellularLocation>
        <location evidence="1">Cell membrane</location>
        <topology evidence="1">Single-pass type I membrane protein</topology>
    </subcellularLocation>
</comment>